<dbReference type="EMBL" id="JANAVB010027181">
    <property type="protein sequence ID" value="KAJ6818654.1"/>
    <property type="molecule type" value="Genomic_DNA"/>
</dbReference>
<comment type="subcellular location">
    <subcellularLocation>
        <location evidence="1">Membrane</location>
        <topology evidence="1">Multi-pass membrane protein</topology>
    </subcellularLocation>
</comment>
<feature type="transmembrane region" description="Helical" evidence="6">
    <location>
        <begin position="206"/>
        <end position="227"/>
    </location>
</feature>
<evidence type="ECO:0000256" key="5">
    <source>
        <dbReference type="SAM" id="MobiDB-lite"/>
    </source>
</evidence>
<dbReference type="GO" id="GO:0016020">
    <property type="term" value="C:membrane"/>
    <property type="evidence" value="ECO:0007669"/>
    <property type="project" value="UniProtKB-SubCell"/>
</dbReference>
<protein>
    <recommendedName>
        <fullName evidence="11">Nodulin-like domain-containing protein</fullName>
    </recommendedName>
</protein>
<keyword evidence="3 6" id="KW-1133">Transmembrane helix</keyword>
<dbReference type="AlphaFoldDB" id="A0AAX6FQH7"/>
<evidence type="ECO:0008006" key="11">
    <source>
        <dbReference type="Google" id="ProtNLM"/>
    </source>
</evidence>
<feature type="transmembrane region" description="Helical" evidence="6">
    <location>
        <begin position="517"/>
        <end position="538"/>
    </location>
</feature>
<feature type="transmembrane region" description="Helical" evidence="6">
    <location>
        <begin position="171"/>
        <end position="194"/>
    </location>
</feature>
<evidence type="ECO:0000259" key="8">
    <source>
        <dbReference type="Pfam" id="PF23262"/>
    </source>
</evidence>
<evidence type="ECO:0000259" key="7">
    <source>
        <dbReference type="Pfam" id="PF06813"/>
    </source>
</evidence>
<feature type="region of interest" description="Disordered" evidence="5">
    <location>
        <begin position="270"/>
        <end position="293"/>
    </location>
</feature>
<evidence type="ECO:0000256" key="3">
    <source>
        <dbReference type="ARBA" id="ARBA00022989"/>
    </source>
</evidence>
<dbReference type="Pfam" id="PF23262">
    <property type="entry name" value="NFD4_C"/>
    <property type="match status" value="1"/>
</dbReference>
<comment type="caution">
    <text evidence="9">The sequence shown here is derived from an EMBL/GenBank/DDBJ whole genome shotgun (WGS) entry which is preliminary data.</text>
</comment>
<dbReference type="PANTHER" id="PTHR21576:SF154">
    <property type="entry name" value="OS04G0502800 PROTEIN"/>
    <property type="match status" value="1"/>
</dbReference>
<dbReference type="InterPro" id="IPR056555">
    <property type="entry name" value="NFD4_C"/>
</dbReference>
<evidence type="ECO:0000256" key="2">
    <source>
        <dbReference type="ARBA" id="ARBA00022692"/>
    </source>
</evidence>
<keyword evidence="10" id="KW-1185">Reference proteome</keyword>
<evidence type="ECO:0000313" key="9">
    <source>
        <dbReference type="EMBL" id="KAJ6818654.1"/>
    </source>
</evidence>
<accession>A0AAX6FQH7</accession>
<feature type="transmembrane region" description="Helical" evidence="6">
    <location>
        <begin position="434"/>
        <end position="456"/>
    </location>
</feature>
<feature type="transmembrane region" description="Helical" evidence="6">
    <location>
        <begin position="409"/>
        <end position="428"/>
    </location>
</feature>
<gene>
    <name evidence="9" type="ORF">M6B38_405185</name>
</gene>
<evidence type="ECO:0000313" key="10">
    <source>
        <dbReference type="Proteomes" id="UP001140949"/>
    </source>
</evidence>
<dbReference type="InterPro" id="IPR036259">
    <property type="entry name" value="MFS_trans_sf"/>
</dbReference>
<dbReference type="Proteomes" id="UP001140949">
    <property type="component" value="Unassembled WGS sequence"/>
</dbReference>
<evidence type="ECO:0000256" key="1">
    <source>
        <dbReference type="ARBA" id="ARBA00004141"/>
    </source>
</evidence>
<dbReference type="Gene3D" id="1.20.1250.20">
    <property type="entry name" value="MFS general substrate transporter like domains"/>
    <property type="match status" value="1"/>
</dbReference>
<dbReference type="Pfam" id="PF06813">
    <property type="entry name" value="Nodulin-like"/>
    <property type="match status" value="1"/>
</dbReference>
<proteinExistence type="predicted"/>
<keyword evidence="2 6" id="KW-0812">Transmembrane</keyword>
<feature type="transmembrane region" description="Helical" evidence="6">
    <location>
        <begin position="103"/>
        <end position="128"/>
    </location>
</feature>
<evidence type="ECO:0000256" key="4">
    <source>
        <dbReference type="ARBA" id="ARBA00023136"/>
    </source>
</evidence>
<keyword evidence="4 6" id="KW-0472">Membrane</keyword>
<feature type="domain" description="NFD4 C-terminal" evidence="8">
    <location>
        <begin position="339"/>
        <end position="544"/>
    </location>
</feature>
<dbReference type="SUPFAM" id="SSF103473">
    <property type="entry name" value="MFS general substrate transporter"/>
    <property type="match status" value="2"/>
</dbReference>
<dbReference type="PANTHER" id="PTHR21576">
    <property type="entry name" value="UNCHARACTERIZED NODULIN-LIKE PROTEIN"/>
    <property type="match status" value="1"/>
</dbReference>
<feature type="transmembrane region" description="Helical" evidence="6">
    <location>
        <begin position="76"/>
        <end position="97"/>
    </location>
</feature>
<feature type="domain" description="Nodulin-like" evidence="7">
    <location>
        <begin position="11"/>
        <end position="257"/>
    </location>
</feature>
<sequence length="561" mass="60200">MGTVKSGTRPPWVGLGAAVWVQIAAGNGYNFPLYSPSLKAVLGYSQQQLTILGVANDIGENFGILPGVFCNRLPPWVLLLVGASACFVGYGVLWLAVSGTVALPYWLLWIALCVATNSSAWLGTGVLVTNMKNFPLNRGTISGILKGYAGLSAAVYTEIYTGLLRNSPARLLLFLTLGVPAVSLAMMFFVRPCTPATEEDSSEHSHFLYAQIASVLLGVFLLTTTILNDTLSLSDTISYTFFGITVLLLLAPLAIPLKMTLYPTQRKRFGTTDASDEDKTEPFLPQSSSATDLGSFQEGYDDSDVNILLAEGEGAVLPTKKKRRPKRGEDFSFSQAFVKADFWLLFLVYFLGVGSAVTVLNNLAQIGIAAGNDDTTLLLCLLSFCSFLGRLVGGTVSEHYVRSKMLPRPIWIAFTQLLMILVYLLFASGLGGTLYVSTALIGVCYGVQIAVMVPVASELFGLKHFGKICSFMSLGNPLGALLFSGGLAGYVYDRESERQRTGGGGSGSCYGPDCFRLTFLVLAAVCGLGSLLSTVLTARVRPVYRMLYASGSFRQPAPSSR</sequence>
<feature type="transmembrane region" description="Helical" evidence="6">
    <location>
        <begin position="468"/>
        <end position="492"/>
    </location>
</feature>
<feature type="transmembrane region" description="Helical" evidence="6">
    <location>
        <begin position="342"/>
        <end position="364"/>
    </location>
</feature>
<dbReference type="CDD" id="cd17354">
    <property type="entry name" value="MFS_Mch1p_like"/>
    <property type="match status" value="1"/>
</dbReference>
<reference evidence="9" key="1">
    <citation type="journal article" date="2023" name="GigaByte">
        <title>Genome assembly of the bearded iris, Iris pallida Lam.</title>
        <authorList>
            <person name="Bruccoleri R.E."/>
            <person name="Oakeley E.J."/>
            <person name="Faust A.M.E."/>
            <person name="Altorfer M."/>
            <person name="Dessus-Babus S."/>
            <person name="Burckhardt D."/>
            <person name="Oertli M."/>
            <person name="Naumann U."/>
            <person name="Petersen F."/>
            <person name="Wong J."/>
        </authorList>
    </citation>
    <scope>NUCLEOTIDE SEQUENCE</scope>
    <source>
        <strain evidence="9">GSM-AAB239-AS_SAM_17_03QT</strain>
    </source>
</reference>
<name>A0AAX6FQH7_IRIPA</name>
<feature type="transmembrane region" description="Helical" evidence="6">
    <location>
        <begin position="239"/>
        <end position="257"/>
    </location>
</feature>
<reference evidence="9" key="2">
    <citation type="submission" date="2023-04" db="EMBL/GenBank/DDBJ databases">
        <authorList>
            <person name="Bruccoleri R.E."/>
            <person name="Oakeley E.J."/>
            <person name="Faust A.-M."/>
            <person name="Dessus-Babus S."/>
            <person name="Altorfer M."/>
            <person name="Burckhardt D."/>
            <person name="Oertli M."/>
            <person name="Naumann U."/>
            <person name="Petersen F."/>
            <person name="Wong J."/>
        </authorList>
    </citation>
    <scope>NUCLEOTIDE SEQUENCE</scope>
    <source>
        <strain evidence="9">GSM-AAB239-AS_SAM_17_03QT</strain>
        <tissue evidence="9">Leaf</tissue>
    </source>
</reference>
<evidence type="ECO:0000256" key="6">
    <source>
        <dbReference type="SAM" id="Phobius"/>
    </source>
</evidence>
<feature type="transmembrane region" description="Helical" evidence="6">
    <location>
        <begin position="376"/>
        <end position="397"/>
    </location>
</feature>
<organism evidence="9 10">
    <name type="scientific">Iris pallida</name>
    <name type="common">Sweet iris</name>
    <dbReference type="NCBI Taxonomy" id="29817"/>
    <lineage>
        <taxon>Eukaryota</taxon>
        <taxon>Viridiplantae</taxon>
        <taxon>Streptophyta</taxon>
        <taxon>Embryophyta</taxon>
        <taxon>Tracheophyta</taxon>
        <taxon>Spermatophyta</taxon>
        <taxon>Magnoliopsida</taxon>
        <taxon>Liliopsida</taxon>
        <taxon>Asparagales</taxon>
        <taxon>Iridaceae</taxon>
        <taxon>Iridoideae</taxon>
        <taxon>Irideae</taxon>
        <taxon>Iris</taxon>
    </lineage>
</organism>
<dbReference type="InterPro" id="IPR010658">
    <property type="entry name" value="Nodulin-like"/>
</dbReference>
<feature type="transmembrane region" description="Helical" evidence="6">
    <location>
        <begin position="140"/>
        <end position="159"/>
    </location>
</feature>